<dbReference type="EMBL" id="JBHSGK010000003">
    <property type="protein sequence ID" value="MFC4735388.1"/>
    <property type="molecule type" value="Genomic_DNA"/>
</dbReference>
<proteinExistence type="predicted"/>
<keyword evidence="2" id="KW-1185">Reference proteome</keyword>
<organism evidence="1 2">
    <name type="scientific">Bacillus daqingensis</name>
    <dbReference type="NCBI Taxonomy" id="872396"/>
    <lineage>
        <taxon>Bacteria</taxon>
        <taxon>Bacillati</taxon>
        <taxon>Bacillota</taxon>
        <taxon>Bacilli</taxon>
        <taxon>Bacillales</taxon>
        <taxon>Bacillaceae</taxon>
        <taxon>Bacillus</taxon>
    </lineage>
</organism>
<evidence type="ECO:0000313" key="2">
    <source>
        <dbReference type="Proteomes" id="UP001595896"/>
    </source>
</evidence>
<name>A0ABV9NPR4_9BACI</name>
<reference evidence="2" key="1">
    <citation type="journal article" date="2019" name="Int. J. Syst. Evol. Microbiol.">
        <title>The Global Catalogue of Microorganisms (GCM) 10K type strain sequencing project: providing services to taxonomists for standard genome sequencing and annotation.</title>
        <authorList>
            <consortium name="The Broad Institute Genomics Platform"/>
            <consortium name="The Broad Institute Genome Sequencing Center for Infectious Disease"/>
            <person name="Wu L."/>
            <person name="Ma J."/>
        </authorList>
    </citation>
    <scope>NUCLEOTIDE SEQUENCE [LARGE SCALE GENOMIC DNA]</scope>
    <source>
        <strain evidence="2">JCM 12165</strain>
    </source>
</reference>
<evidence type="ECO:0000313" key="1">
    <source>
        <dbReference type="EMBL" id="MFC4735388.1"/>
    </source>
</evidence>
<sequence>MESTVHKHLKHQALLWLKDKMTDLCATEVKFVVKRRKRTADAVGINMKRKESRIIEVKATRSDFLRDHILQDELGYEAVATYAYLLTPSGLLSKEEVPNRYGLLEIDEYDRITVTKRPTKNKAPKLKLETLIKRTGRAATNAFLFQQETKLSRDETDGAYRKDPVAVMVRATCPACKKRRPYVLAPEAEQVTCAHRSCERTFDLSRARPYQTAAYNEAFLQQLHEAATRYEPDPNEQVTHPR</sequence>
<comment type="caution">
    <text evidence="1">The sequence shown here is derived from an EMBL/GenBank/DDBJ whole genome shotgun (WGS) entry which is preliminary data.</text>
</comment>
<dbReference type="RefSeq" id="WP_377908012.1">
    <property type="nucleotide sequence ID" value="NZ_JBHSGK010000003.1"/>
</dbReference>
<protein>
    <submittedName>
        <fullName evidence="1">Uncharacterized protein</fullName>
    </submittedName>
</protein>
<accession>A0ABV9NPR4</accession>
<gene>
    <name evidence="1" type="ORF">ACFO4L_02210</name>
</gene>
<dbReference type="Proteomes" id="UP001595896">
    <property type="component" value="Unassembled WGS sequence"/>
</dbReference>